<dbReference type="InterPro" id="IPR003658">
    <property type="entry name" value="Anti-sigma_ant"/>
</dbReference>
<dbReference type="RefSeq" id="WP_213495965.1">
    <property type="nucleotide sequence ID" value="NZ_CP074694.1"/>
</dbReference>
<gene>
    <name evidence="4" type="ORF">KIH39_23400</name>
</gene>
<evidence type="ECO:0000259" key="3">
    <source>
        <dbReference type="PROSITE" id="PS50801"/>
    </source>
</evidence>
<organism evidence="4 5">
    <name type="scientific">Telmatocola sphagniphila</name>
    <dbReference type="NCBI Taxonomy" id="1123043"/>
    <lineage>
        <taxon>Bacteria</taxon>
        <taxon>Pseudomonadati</taxon>
        <taxon>Planctomycetota</taxon>
        <taxon>Planctomycetia</taxon>
        <taxon>Gemmatales</taxon>
        <taxon>Gemmataceae</taxon>
    </lineage>
</organism>
<dbReference type="KEGG" id="tsph:KIH39_23400"/>
<accession>A0A8E6B4H1</accession>
<dbReference type="AlphaFoldDB" id="A0A8E6B4H1"/>
<dbReference type="PANTHER" id="PTHR33495:SF2">
    <property type="entry name" value="ANTI-SIGMA FACTOR ANTAGONIST TM_1081-RELATED"/>
    <property type="match status" value="1"/>
</dbReference>
<dbReference type="NCBIfam" id="TIGR00377">
    <property type="entry name" value="ant_ant_sig"/>
    <property type="match status" value="1"/>
</dbReference>
<evidence type="ECO:0000256" key="2">
    <source>
        <dbReference type="RuleBase" id="RU003749"/>
    </source>
</evidence>
<dbReference type="Pfam" id="PF01740">
    <property type="entry name" value="STAS"/>
    <property type="match status" value="1"/>
</dbReference>
<dbReference type="Proteomes" id="UP000676194">
    <property type="component" value="Chromosome"/>
</dbReference>
<reference evidence="4" key="1">
    <citation type="submission" date="2021-05" db="EMBL/GenBank/DDBJ databases">
        <title>Complete genome sequence of the cellulolytic planctomycete Telmatocola sphagniphila SP2T and characterization of the first cellulase from planctomycetes.</title>
        <authorList>
            <person name="Rakitin A.L."/>
            <person name="Beletsky A.V."/>
            <person name="Naumoff D.G."/>
            <person name="Kulichevskaya I.S."/>
            <person name="Mardanov A.V."/>
            <person name="Ravin N.V."/>
            <person name="Dedysh S.N."/>
        </authorList>
    </citation>
    <scope>NUCLEOTIDE SEQUENCE</scope>
    <source>
        <strain evidence="4">SP2T</strain>
    </source>
</reference>
<name>A0A8E6B4H1_9BACT</name>
<dbReference type="InterPro" id="IPR002645">
    <property type="entry name" value="STAS_dom"/>
</dbReference>
<keyword evidence="5" id="KW-1185">Reference proteome</keyword>
<dbReference type="InterPro" id="IPR036513">
    <property type="entry name" value="STAS_dom_sf"/>
</dbReference>
<proteinExistence type="inferred from homology"/>
<dbReference type="PROSITE" id="PS50801">
    <property type="entry name" value="STAS"/>
    <property type="match status" value="1"/>
</dbReference>
<evidence type="ECO:0000256" key="1">
    <source>
        <dbReference type="ARBA" id="ARBA00009013"/>
    </source>
</evidence>
<sequence length="121" mass="13837">MSSQQGRRRRIEVEESGDITIVHFVDKKILDEQNIQMIGDDLFRLVDELGRHKLLLNFSNVEFLSSAALGKLITLNRKIQAVRGKLALCSISKDIREVFEITKLDKLFSIYPDEQTALASF</sequence>
<dbReference type="SUPFAM" id="SSF52091">
    <property type="entry name" value="SpoIIaa-like"/>
    <property type="match status" value="1"/>
</dbReference>
<dbReference type="EMBL" id="CP074694">
    <property type="protein sequence ID" value="QVL31752.1"/>
    <property type="molecule type" value="Genomic_DNA"/>
</dbReference>
<dbReference type="PANTHER" id="PTHR33495">
    <property type="entry name" value="ANTI-SIGMA FACTOR ANTAGONIST TM_1081-RELATED-RELATED"/>
    <property type="match status" value="1"/>
</dbReference>
<evidence type="ECO:0000313" key="5">
    <source>
        <dbReference type="Proteomes" id="UP000676194"/>
    </source>
</evidence>
<comment type="similarity">
    <text evidence="1 2">Belongs to the anti-sigma-factor antagonist family.</text>
</comment>
<evidence type="ECO:0000313" key="4">
    <source>
        <dbReference type="EMBL" id="QVL31752.1"/>
    </source>
</evidence>
<dbReference type="GO" id="GO:0043856">
    <property type="term" value="F:anti-sigma factor antagonist activity"/>
    <property type="evidence" value="ECO:0007669"/>
    <property type="project" value="InterPro"/>
</dbReference>
<dbReference type="CDD" id="cd07043">
    <property type="entry name" value="STAS_anti-anti-sigma_factors"/>
    <property type="match status" value="1"/>
</dbReference>
<feature type="domain" description="STAS" evidence="3">
    <location>
        <begin position="30"/>
        <end position="121"/>
    </location>
</feature>
<dbReference type="Gene3D" id="3.30.750.24">
    <property type="entry name" value="STAS domain"/>
    <property type="match status" value="1"/>
</dbReference>
<protein>
    <recommendedName>
        <fullName evidence="2">Anti-sigma factor antagonist</fullName>
    </recommendedName>
</protein>